<dbReference type="InterPro" id="IPR000008">
    <property type="entry name" value="C2_dom"/>
</dbReference>
<gene>
    <name evidence="3" type="ORF">CEUSTIGMA_g119.t1</name>
</gene>
<feature type="region of interest" description="Disordered" evidence="1">
    <location>
        <begin position="1357"/>
        <end position="1397"/>
    </location>
</feature>
<feature type="compositionally biased region" description="Polar residues" evidence="1">
    <location>
        <begin position="1371"/>
        <end position="1394"/>
    </location>
</feature>
<dbReference type="Gene3D" id="2.60.40.150">
    <property type="entry name" value="C2 domain"/>
    <property type="match status" value="1"/>
</dbReference>
<dbReference type="CDD" id="cd00030">
    <property type="entry name" value="C2"/>
    <property type="match status" value="1"/>
</dbReference>
<feature type="compositionally biased region" description="Pro residues" evidence="1">
    <location>
        <begin position="1358"/>
        <end position="1369"/>
    </location>
</feature>
<name>A0A250WPB6_9CHLO</name>
<evidence type="ECO:0000313" key="3">
    <source>
        <dbReference type="EMBL" id="GAX72663.1"/>
    </source>
</evidence>
<dbReference type="InterPro" id="IPR035892">
    <property type="entry name" value="C2_domain_sf"/>
</dbReference>
<dbReference type="PROSITE" id="PS50004">
    <property type="entry name" value="C2"/>
    <property type="match status" value="1"/>
</dbReference>
<sequence>MDDAIKTIRIEDIIKGPGLQINYQKALDDQLLSPIDSLKPALSTTTSTPLDDISSALYDVYTQSIWDPKQLSCGEIMPFPLYAALLRVALLPLKEPPQAVPSSLTERLKRGRSLSQALGVASDTHAMALARAFEVNNNFLLELQLQKTAISSGALLGATGMRKEAFETWSHSALRECEKLYQRHARLPEINGQIDVVVVGAQQLLLNEKKGFFASQSSSLNAYVQISVHESVSGKRVGQRAVSPPLAGTDPVWDMPFPSTTLNSDNFEVLFKVKNSKDGDISSNDKLIGRTTLKLKGLVTSGLPMILDLPLFSRVPKSGGGGCLCFGGGNGGGEDAEGEYVGPKSAMSNTDVSDSRWCAFHPDRDSFESVPVGYMRQGTLRVQLSLVWERRVGCVVGEVASPLQSYHEHLEAVLLKPLPSDPTGRYQNIQVKLLTELPLKQPAPQAQGFAIAPTSMFRLLAGFLYKAESKGTLRMLLLPGDSNLQHQEDGQPDSLQDDPMLETVLQALELPSMVAQLVLDKSVRALLPFGRGLPLLLHFAKIYAVRAEVQRLVLLQYMLLKANLYNKAFLSNFKAGWMACLKDYVGCTYTPEEVEGLKALMGLFLKRAVPALNTHYIAFPRAEGVPSFLLLLEMCGWAFTWDPHAASPIVMMQDNCGRAAQSRLAQDLRINKTNVHESIRIVCGEIESATEDLLRDIEIEAALPGLQNFVAGNSRLRYNILSDHLEVLFAYRPGSVTAAIHDLLHLEEALKVHHQLLKKHALGLEPGVVREESAGIQPDEKKSNILLWDLEGAMISTLKLWVQGGANDLKERCPRLLEVETWKPLSGQQRLGGSSAELHRMLDTSLEGWMETCCSAGWRRREELGKVIVACLADLMTAYTQLFESYWEQMLASRLFPLETTEVEKKNQGVNPHAGTHPHPSAVSSSSVSSSTAKDPSGHKRTLSTGKTLNVRSLVVSNHAVSKSMDTRRAHGMSGITAETLEALADSQQLGISLTSEMCILRATLEQLLEDTKELGESLVEALNEAKEDSAVEETGQLHAGEGTEKLLANKLSDETSQYLKNRWSMLRSKQNQVVASLMTSYSVQYRDTLMQMLTVAFGRRAGTGISVKALEGILTAVNDELTNMLEQLKPGLTNKDSAEGSTGRALKDLTRASWRGAMSTLQLLALNQAGFRPLSAEEADWAREFLKSLQDMYSQALPPSMTPHKMELEGLSDESTQSQNTFIKNAISYSYCSALLQGLTAETADLKDMYQALFKCVQQTRGGAPSSNAEPSNHAVVAAPPAVFFELGPQQVSLLDLLRLIRQRRREEATAQDFVVEQLKHAEAIATQVVFGLSSNERLIAEFKCFIAASAECAAKPVPPSPKTPRPLQPSATMTRSSFLPTDGSDASSSTPTHDMLASGTVQGRMYLTQNCVCYTTMLDDESRGITDTTLVLLRSQISSVASGALKSVAVLTTQEQEMYCFAGFTPGERDRLLKLLSSSAAEAVVSASPGGKPLPTHLKHSPFTSMSNAALAATADMSGAAGTEHIAEGEHDLTVKQSPVVSAPGGPSPLLTVPCYLYGRVMNDEGTLLVFSDHIEFSTSAKPKLLKIPLDSLEGVGQRPAPKLGLGSGILMSIQVAGSDDQLLFGGITEALISHLKQTISDLCSA</sequence>
<evidence type="ECO:0000256" key="1">
    <source>
        <dbReference type="SAM" id="MobiDB-lite"/>
    </source>
</evidence>
<dbReference type="SUPFAM" id="SSF49562">
    <property type="entry name" value="C2 domain (Calcium/lipid-binding domain, CaLB)"/>
    <property type="match status" value="1"/>
</dbReference>
<reference evidence="3 4" key="1">
    <citation type="submission" date="2017-08" db="EMBL/GenBank/DDBJ databases">
        <title>Acidophilic green algal genome provides insights into adaptation to an acidic environment.</title>
        <authorList>
            <person name="Hirooka S."/>
            <person name="Hirose Y."/>
            <person name="Kanesaki Y."/>
            <person name="Higuchi S."/>
            <person name="Fujiwara T."/>
            <person name="Onuma R."/>
            <person name="Era A."/>
            <person name="Ohbayashi R."/>
            <person name="Uzuka A."/>
            <person name="Nozaki H."/>
            <person name="Yoshikawa H."/>
            <person name="Miyagishima S.Y."/>
        </authorList>
    </citation>
    <scope>NUCLEOTIDE SEQUENCE [LARGE SCALE GENOMIC DNA]</scope>
    <source>
        <strain evidence="3 4">NIES-2499</strain>
    </source>
</reference>
<dbReference type="Proteomes" id="UP000232323">
    <property type="component" value="Unassembled WGS sequence"/>
</dbReference>
<feature type="domain" description="C2" evidence="2">
    <location>
        <begin position="176"/>
        <end position="308"/>
    </location>
</feature>
<keyword evidence="4" id="KW-1185">Reference proteome</keyword>
<comment type="caution">
    <text evidence="3">The sequence shown here is derived from an EMBL/GenBank/DDBJ whole genome shotgun (WGS) entry which is preliminary data.</text>
</comment>
<proteinExistence type="predicted"/>
<feature type="compositionally biased region" description="Low complexity" evidence="1">
    <location>
        <begin position="917"/>
        <end position="933"/>
    </location>
</feature>
<feature type="region of interest" description="Disordered" evidence="1">
    <location>
        <begin position="908"/>
        <end position="944"/>
    </location>
</feature>
<accession>A0A250WPB6</accession>
<dbReference type="OrthoDB" id="551257at2759"/>
<organism evidence="3 4">
    <name type="scientific">Chlamydomonas eustigma</name>
    <dbReference type="NCBI Taxonomy" id="1157962"/>
    <lineage>
        <taxon>Eukaryota</taxon>
        <taxon>Viridiplantae</taxon>
        <taxon>Chlorophyta</taxon>
        <taxon>core chlorophytes</taxon>
        <taxon>Chlorophyceae</taxon>
        <taxon>CS clade</taxon>
        <taxon>Chlamydomonadales</taxon>
        <taxon>Chlamydomonadaceae</taxon>
        <taxon>Chlamydomonas</taxon>
    </lineage>
</organism>
<evidence type="ECO:0000313" key="4">
    <source>
        <dbReference type="Proteomes" id="UP000232323"/>
    </source>
</evidence>
<evidence type="ECO:0000259" key="2">
    <source>
        <dbReference type="PROSITE" id="PS50004"/>
    </source>
</evidence>
<dbReference type="EMBL" id="BEGY01000001">
    <property type="protein sequence ID" value="GAX72663.1"/>
    <property type="molecule type" value="Genomic_DNA"/>
</dbReference>
<protein>
    <recommendedName>
        <fullName evidence="2">C2 domain-containing protein</fullName>
    </recommendedName>
</protein>